<name>B0YLM7_GHVS</name>
<dbReference type="EMBL" id="EF568108">
    <property type="protein sequence ID" value="ABQ08846.1"/>
    <property type="molecule type" value="Genomic_DNA"/>
</dbReference>
<accession>B0YLM7</accession>
<reference evidence="1 2" key="2">
    <citation type="journal article" date="2008" name="J. Virol.">
        <title>Genome analysis of a Glossina pallidipes salivary gland hypertrophy virus reveals a novel, large, double-stranded circular DNA virus.</title>
        <authorList>
            <person name="Abd-Alla A.M."/>
            <person name="Cousserans F."/>
            <person name="Parker A.G."/>
            <person name="Jehle J.A."/>
            <person name="Parker N.J."/>
            <person name="Vlak J.M."/>
            <person name="Robinson A.S."/>
            <person name="Bergoin M."/>
        </authorList>
    </citation>
    <scope>NUCLEOTIDE SEQUENCE [LARGE SCALE GENOMIC DNA]</scope>
    <source>
        <strain evidence="2">Isolate Glossina pallidipes/Ethiopia/Seibersdorf/-</strain>
    </source>
</reference>
<dbReference type="KEGG" id="vg:5950862"/>
<dbReference type="Proteomes" id="UP000011301">
    <property type="component" value="Segment"/>
</dbReference>
<dbReference type="GeneID" id="5950862"/>
<dbReference type="RefSeq" id="YP_001687021.1">
    <property type="nucleotide sequence ID" value="NC_010356.1"/>
</dbReference>
<protein>
    <submittedName>
        <fullName evidence="1">Uncharacterized protein</fullName>
    </submittedName>
</protein>
<organismHost>
    <name type="scientific">Glossina</name>
    <name type="common">tsetse flies</name>
    <dbReference type="NCBI Taxonomy" id="7393"/>
</organismHost>
<gene>
    <name evidence="1" type="ORF">SGHV073</name>
</gene>
<evidence type="ECO:0000313" key="2">
    <source>
        <dbReference type="Proteomes" id="UP000011301"/>
    </source>
</evidence>
<proteinExistence type="predicted"/>
<keyword evidence="2" id="KW-1185">Reference proteome</keyword>
<organism evidence="1 2">
    <name type="scientific">Glossina hytrovirus (isolate Glossina pallidipes/Ethiopia/Seibersdorf/-)</name>
    <name type="common">GHV</name>
    <dbReference type="NCBI Taxonomy" id="379529"/>
    <lineage>
        <taxon>Viruses</taxon>
        <taxon>Viruses incertae sedis</taxon>
        <taxon>Naldaviricetes</taxon>
        <taxon>Lefavirales</taxon>
        <taxon>Hytrosaviridae</taxon>
        <taxon>Glossinavirus</taxon>
        <taxon>Glossinavirus glopallidipedis</taxon>
    </lineage>
</organism>
<reference evidence="1 2" key="1">
    <citation type="journal article" date="2007" name="J. Virol. Methods">
        <title>Development of a non-destructive PCR method for detection of the salivary gland hypertrophy virus (SGHV) in tsetse flies.</title>
        <authorList>
            <person name="Abd-Alla A."/>
            <person name="Bossin H."/>
            <person name="Cousserans F."/>
            <person name="Parker A."/>
            <person name="Bergoin M."/>
            <person name="Robinson A."/>
        </authorList>
    </citation>
    <scope>NUCLEOTIDE SEQUENCE [LARGE SCALE GENOMIC DNA]</scope>
    <source>
        <strain evidence="2">Isolate Glossina pallidipes/Ethiopia/Seibersdorf/-</strain>
    </source>
</reference>
<evidence type="ECO:0000313" key="1">
    <source>
        <dbReference type="EMBL" id="ABQ08846.1"/>
    </source>
</evidence>
<sequence length="79" mass="9330">MDFKLPEIIKREFNFMHFIQTQSTKIMNTILSSNSYLLENDVDKINTILNYLYIRNYKAALMVDKSLTLEIINIALKNI</sequence>